<gene>
    <name evidence="1" type="ORF">GKE73_12845</name>
</gene>
<dbReference type="AlphaFoldDB" id="A0A844GFD4"/>
<reference evidence="1 2" key="1">
    <citation type="submission" date="2019-11" db="EMBL/GenBank/DDBJ databases">
        <title>Draft genome sequence of Paludibacterium sp. dN18-1.</title>
        <authorList>
            <person name="Im W.-T."/>
        </authorList>
    </citation>
    <scope>NUCLEOTIDE SEQUENCE [LARGE SCALE GENOMIC DNA]</scope>
    <source>
        <strain evidence="2">dN 18-1</strain>
    </source>
</reference>
<accession>A0A844GFD4</accession>
<evidence type="ECO:0000313" key="1">
    <source>
        <dbReference type="EMBL" id="MTD33607.1"/>
    </source>
</evidence>
<dbReference type="Proteomes" id="UP000446658">
    <property type="component" value="Unassembled WGS sequence"/>
</dbReference>
<dbReference type="EMBL" id="WLYX01000001">
    <property type="protein sequence ID" value="MTD33607.1"/>
    <property type="molecule type" value="Genomic_DNA"/>
</dbReference>
<organism evidence="1 2">
    <name type="scientific">Paludibacterium denitrificans</name>
    <dbReference type="NCBI Taxonomy" id="2675226"/>
    <lineage>
        <taxon>Bacteria</taxon>
        <taxon>Pseudomonadati</taxon>
        <taxon>Pseudomonadota</taxon>
        <taxon>Betaproteobacteria</taxon>
        <taxon>Neisseriales</taxon>
        <taxon>Chromobacteriaceae</taxon>
        <taxon>Paludibacterium</taxon>
    </lineage>
</organism>
<proteinExistence type="predicted"/>
<sequence>MTNESAERAQEWELKKELGDVSHALNKLRPTVSIMVVVGKRTARVDVYRARPCGPEVLQDALRKLDVLEGRYAAELALPVVGWRARMANWWYRKRLKKLSHDADVLLQLVTGEQALFITYHDMLKH</sequence>
<dbReference type="RefSeq" id="WP_230370656.1">
    <property type="nucleotide sequence ID" value="NZ_WLYX01000001.1"/>
</dbReference>
<name>A0A844GFD4_9NEIS</name>
<protein>
    <submittedName>
        <fullName evidence="1">Uncharacterized protein</fullName>
    </submittedName>
</protein>
<evidence type="ECO:0000313" key="2">
    <source>
        <dbReference type="Proteomes" id="UP000446658"/>
    </source>
</evidence>
<comment type="caution">
    <text evidence="1">The sequence shown here is derived from an EMBL/GenBank/DDBJ whole genome shotgun (WGS) entry which is preliminary data.</text>
</comment>
<keyword evidence="2" id="KW-1185">Reference proteome</keyword>